<dbReference type="Gene3D" id="2.40.50.140">
    <property type="entry name" value="Nucleic acid-binding proteins"/>
    <property type="match status" value="1"/>
</dbReference>
<keyword evidence="6 10" id="KW-0378">Hydrolase</keyword>
<reference evidence="13" key="1">
    <citation type="journal article" date="2021" name="PeerJ">
        <title>Extensive microbial diversity within the chicken gut microbiome revealed by metagenomics and culture.</title>
        <authorList>
            <person name="Gilroy R."/>
            <person name="Ravi A."/>
            <person name="Getino M."/>
            <person name="Pursley I."/>
            <person name="Horton D.L."/>
            <person name="Alikhan N.F."/>
            <person name="Baker D."/>
            <person name="Gharbi K."/>
            <person name="Hall N."/>
            <person name="Watson M."/>
            <person name="Adriaenssens E.M."/>
            <person name="Foster-Nyarko E."/>
            <person name="Jarju S."/>
            <person name="Secka A."/>
            <person name="Antonio M."/>
            <person name="Oren A."/>
            <person name="Chaudhuri R.R."/>
            <person name="La Ragione R."/>
            <person name="Hildebrand F."/>
            <person name="Pallen M.J."/>
        </authorList>
    </citation>
    <scope>NUCLEOTIDE SEQUENCE</scope>
    <source>
        <strain evidence="13">CHK186-1790</strain>
    </source>
</reference>
<feature type="domain" description="CP-type G" evidence="12">
    <location>
        <begin position="66"/>
        <end position="222"/>
    </location>
</feature>
<keyword evidence="8 10" id="KW-0694">RNA-binding</keyword>
<feature type="binding site" evidence="10">
    <location>
        <position position="254"/>
    </location>
    <ligand>
        <name>Zn(2+)</name>
        <dbReference type="ChEBI" id="CHEBI:29105"/>
    </ligand>
</feature>
<dbReference type="Pfam" id="PF03193">
    <property type="entry name" value="RsgA_GTPase"/>
    <property type="match status" value="1"/>
</dbReference>
<sequence length="302" mass="32848">MSQETGVILKALSGFYYVDDGSGQTVTCRARGRFRHQKITPLVGDRVAFTRLPDGTGALEEILPRKNRFQRPAVANIDQLVLVVSGAIPVTDPFLIDRVTALADSKEGCDCLLCINKRDLDPADNLFGIYTKAGFPTLRVSAATGEGIPDLAAAITGKVSAFTGNSGVGKSSILNALEPGFGLQVGEVSEKLGRGRHTTRHVELYRLANGAIVADTPGFSSFDAERMELLRKEDLGGAFREFRPYLDQCRFVGCSHTKERGCAVLEAVATGEIPASRHESYLRLYEQAKEIKDWERPDAGRT</sequence>
<gene>
    <name evidence="10 13" type="primary">rsgA</name>
    <name evidence="13" type="ORF">H9701_01370</name>
</gene>
<dbReference type="InterPro" id="IPR010914">
    <property type="entry name" value="RsgA_GTPase_dom"/>
</dbReference>
<evidence type="ECO:0000256" key="2">
    <source>
        <dbReference type="ARBA" id="ARBA00022517"/>
    </source>
</evidence>
<dbReference type="PROSITE" id="PS50936">
    <property type="entry name" value="ENGC_GTPASE"/>
    <property type="match status" value="1"/>
</dbReference>
<dbReference type="PANTHER" id="PTHR32120:SF11">
    <property type="entry name" value="SMALL RIBOSOMAL SUBUNIT BIOGENESIS GTPASE RSGA 1, MITOCHONDRIAL-RELATED"/>
    <property type="match status" value="1"/>
</dbReference>
<reference evidence="13" key="2">
    <citation type="submission" date="2021-04" db="EMBL/GenBank/DDBJ databases">
        <authorList>
            <person name="Gilroy R."/>
        </authorList>
    </citation>
    <scope>NUCLEOTIDE SEQUENCE</scope>
    <source>
        <strain evidence="13">CHK186-1790</strain>
    </source>
</reference>
<dbReference type="EC" id="3.6.1.-" evidence="10"/>
<feature type="binding site" evidence="10">
    <location>
        <position position="262"/>
    </location>
    <ligand>
        <name>Zn(2+)</name>
        <dbReference type="ChEBI" id="CHEBI:29105"/>
    </ligand>
</feature>
<keyword evidence="5 10" id="KW-0547">Nucleotide-binding</keyword>
<dbReference type="CDD" id="cd01854">
    <property type="entry name" value="YjeQ_EngC"/>
    <property type="match status" value="1"/>
</dbReference>
<dbReference type="GO" id="GO:0005525">
    <property type="term" value="F:GTP binding"/>
    <property type="evidence" value="ECO:0007669"/>
    <property type="project" value="UniProtKB-UniRule"/>
</dbReference>
<organism evidence="13 14">
    <name type="scientific">Candidatus Intestinimonas pullistercoris</name>
    <dbReference type="NCBI Taxonomy" id="2838623"/>
    <lineage>
        <taxon>Bacteria</taxon>
        <taxon>Bacillati</taxon>
        <taxon>Bacillota</taxon>
        <taxon>Clostridia</taxon>
        <taxon>Eubacteriales</taxon>
        <taxon>Intestinimonas</taxon>
    </lineage>
</organism>
<comment type="subcellular location">
    <subcellularLocation>
        <location evidence="10">Cytoplasm</location>
    </subcellularLocation>
</comment>
<evidence type="ECO:0000256" key="8">
    <source>
        <dbReference type="ARBA" id="ARBA00022884"/>
    </source>
</evidence>
<comment type="similarity">
    <text evidence="10">Belongs to the TRAFAC class YlqF/YawG GTPase family. RsgA subfamily.</text>
</comment>
<proteinExistence type="inferred from homology"/>
<feature type="binding site" evidence="10">
    <location>
        <position position="249"/>
    </location>
    <ligand>
        <name>Zn(2+)</name>
        <dbReference type="ChEBI" id="CHEBI:29105"/>
    </ligand>
</feature>
<dbReference type="GO" id="GO:0005737">
    <property type="term" value="C:cytoplasm"/>
    <property type="evidence" value="ECO:0007669"/>
    <property type="project" value="UniProtKB-SubCell"/>
</dbReference>
<dbReference type="Pfam" id="PF16745">
    <property type="entry name" value="RsgA_N"/>
    <property type="match status" value="1"/>
</dbReference>
<feature type="binding site" evidence="10">
    <location>
        <begin position="164"/>
        <end position="172"/>
    </location>
    <ligand>
        <name>GTP</name>
        <dbReference type="ChEBI" id="CHEBI:37565"/>
    </ligand>
</feature>
<dbReference type="NCBIfam" id="TIGR00157">
    <property type="entry name" value="ribosome small subunit-dependent GTPase A"/>
    <property type="match status" value="1"/>
</dbReference>
<protein>
    <recommendedName>
        <fullName evidence="10">Small ribosomal subunit biogenesis GTPase RsgA</fullName>
        <ecNumber evidence="10">3.6.1.-</ecNumber>
    </recommendedName>
</protein>
<dbReference type="HAMAP" id="MF_01820">
    <property type="entry name" value="GTPase_RsgA"/>
    <property type="match status" value="1"/>
</dbReference>
<comment type="cofactor">
    <cofactor evidence="10">
        <name>Zn(2+)</name>
        <dbReference type="ChEBI" id="CHEBI:29105"/>
    </cofactor>
    <text evidence="10">Binds 1 zinc ion per subunit.</text>
</comment>
<keyword evidence="1 10" id="KW-0963">Cytoplasm</keyword>
<dbReference type="InterPro" id="IPR030378">
    <property type="entry name" value="G_CP_dom"/>
</dbReference>
<feature type="binding site" evidence="10">
    <location>
        <position position="256"/>
    </location>
    <ligand>
        <name>Zn(2+)</name>
        <dbReference type="ChEBI" id="CHEBI:29105"/>
    </ligand>
</feature>
<comment type="caution">
    <text evidence="13">The sequence shown here is derived from an EMBL/GenBank/DDBJ whole genome shotgun (WGS) entry which is preliminary data.</text>
</comment>
<name>A0A9D2NZK1_9FIRM</name>
<comment type="subunit">
    <text evidence="10">Monomer. Associates with 30S ribosomal subunit, binds 16S rRNA.</text>
</comment>
<dbReference type="InterPro" id="IPR031944">
    <property type="entry name" value="RsgA_N"/>
</dbReference>
<dbReference type="Proteomes" id="UP000823882">
    <property type="component" value="Unassembled WGS sequence"/>
</dbReference>
<dbReference type="PANTHER" id="PTHR32120">
    <property type="entry name" value="SMALL RIBOSOMAL SUBUNIT BIOGENESIS GTPASE RSGA"/>
    <property type="match status" value="1"/>
</dbReference>
<dbReference type="PROSITE" id="PS51721">
    <property type="entry name" value="G_CP"/>
    <property type="match status" value="1"/>
</dbReference>
<keyword evidence="3 10" id="KW-0479">Metal-binding</keyword>
<evidence type="ECO:0000313" key="13">
    <source>
        <dbReference type="EMBL" id="HJC40190.1"/>
    </source>
</evidence>
<dbReference type="Gene3D" id="1.10.40.50">
    <property type="entry name" value="Probable gtpase engc, domain 3"/>
    <property type="match status" value="1"/>
</dbReference>
<keyword evidence="9 10" id="KW-0342">GTP-binding</keyword>
<comment type="caution">
    <text evidence="10">Lacks conserved residue(s) required for the propagation of feature annotation.</text>
</comment>
<evidence type="ECO:0000256" key="10">
    <source>
        <dbReference type="HAMAP-Rule" id="MF_01820"/>
    </source>
</evidence>
<dbReference type="GO" id="GO:0003924">
    <property type="term" value="F:GTPase activity"/>
    <property type="evidence" value="ECO:0007669"/>
    <property type="project" value="UniProtKB-UniRule"/>
</dbReference>
<evidence type="ECO:0000256" key="9">
    <source>
        <dbReference type="ARBA" id="ARBA00023134"/>
    </source>
</evidence>
<accession>A0A9D2NZK1</accession>
<dbReference type="InterPro" id="IPR004881">
    <property type="entry name" value="Ribosome_biogen_GTPase_RsgA"/>
</dbReference>
<evidence type="ECO:0000256" key="5">
    <source>
        <dbReference type="ARBA" id="ARBA00022741"/>
    </source>
</evidence>
<evidence type="ECO:0000313" key="14">
    <source>
        <dbReference type="Proteomes" id="UP000823882"/>
    </source>
</evidence>
<keyword evidence="4 10" id="KW-0699">rRNA-binding</keyword>
<evidence type="ECO:0000259" key="11">
    <source>
        <dbReference type="PROSITE" id="PS50936"/>
    </source>
</evidence>
<evidence type="ECO:0000256" key="3">
    <source>
        <dbReference type="ARBA" id="ARBA00022723"/>
    </source>
</evidence>
<dbReference type="AlphaFoldDB" id="A0A9D2NZK1"/>
<dbReference type="GO" id="GO:0046872">
    <property type="term" value="F:metal ion binding"/>
    <property type="evidence" value="ECO:0007669"/>
    <property type="project" value="UniProtKB-KW"/>
</dbReference>
<dbReference type="SUPFAM" id="SSF52540">
    <property type="entry name" value="P-loop containing nucleoside triphosphate hydrolases"/>
    <property type="match status" value="1"/>
</dbReference>
<dbReference type="InterPro" id="IPR027417">
    <property type="entry name" value="P-loop_NTPase"/>
</dbReference>
<evidence type="ECO:0000256" key="6">
    <source>
        <dbReference type="ARBA" id="ARBA00022801"/>
    </source>
</evidence>
<evidence type="ECO:0000259" key="12">
    <source>
        <dbReference type="PROSITE" id="PS51721"/>
    </source>
</evidence>
<feature type="domain" description="EngC GTPase" evidence="11">
    <location>
        <begin position="75"/>
        <end position="220"/>
    </location>
</feature>
<evidence type="ECO:0000256" key="1">
    <source>
        <dbReference type="ARBA" id="ARBA00022490"/>
    </source>
</evidence>
<dbReference type="GO" id="GO:0042274">
    <property type="term" value="P:ribosomal small subunit biogenesis"/>
    <property type="evidence" value="ECO:0007669"/>
    <property type="project" value="UniProtKB-UniRule"/>
</dbReference>
<keyword evidence="2 10" id="KW-0690">Ribosome biogenesis</keyword>
<dbReference type="InterPro" id="IPR012340">
    <property type="entry name" value="NA-bd_OB-fold"/>
</dbReference>
<evidence type="ECO:0000256" key="7">
    <source>
        <dbReference type="ARBA" id="ARBA00022833"/>
    </source>
</evidence>
<evidence type="ECO:0000256" key="4">
    <source>
        <dbReference type="ARBA" id="ARBA00022730"/>
    </source>
</evidence>
<dbReference type="SUPFAM" id="SSF50249">
    <property type="entry name" value="Nucleic acid-binding proteins"/>
    <property type="match status" value="1"/>
</dbReference>
<keyword evidence="7 10" id="KW-0862">Zinc</keyword>
<dbReference type="GO" id="GO:0019843">
    <property type="term" value="F:rRNA binding"/>
    <property type="evidence" value="ECO:0007669"/>
    <property type="project" value="UniProtKB-KW"/>
</dbReference>
<dbReference type="EMBL" id="DWWJ01000024">
    <property type="protein sequence ID" value="HJC40190.1"/>
    <property type="molecule type" value="Genomic_DNA"/>
</dbReference>
<comment type="function">
    <text evidence="10">One of several proteins that assist in the late maturation steps of the functional core of the 30S ribosomal subunit. Helps release RbfA from mature subunits. May play a role in the assembly of ribosomal proteins into the subunit. Circularly permuted GTPase that catalyzes slow GTP hydrolysis, GTPase activity is stimulated by the 30S ribosomal subunit.</text>
</comment>
<dbReference type="CDD" id="cd04466">
    <property type="entry name" value="S1_YloQ_GTPase"/>
    <property type="match status" value="1"/>
</dbReference>
<dbReference type="Gene3D" id="3.40.50.300">
    <property type="entry name" value="P-loop containing nucleotide triphosphate hydrolases"/>
    <property type="match status" value="1"/>
</dbReference>